<dbReference type="Proteomes" id="UP000255355">
    <property type="component" value="Unassembled WGS sequence"/>
</dbReference>
<name>A0A370GNC6_9NOCA</name>
<keyword evidence="2" id="KW-0472">Membrane</keyword>
<dbReference type="AlphaFoldDB" id="A0A370GNC6"/>
<feature type="transmembrane region" description="Helical" evidence="2">
    <location>
        <begin position="20"/>
        <end position="50"/>
    </location>
</feature>
<evidence type="ECO:0000256" key="2">
    <source>
        <dbReference type="SAM" id="Phobius"/>
    </source>
</evidence>
<evidence type="ECO:0000313" key="4">
    <source>
        <dbReference type="Proteomes" id="UP000255355"/>
    </source>
</evidence>
<sequence>MDATPHPPKLILGVESGTAILAVITCLTFAVTIFAIAGSFVTAGLATLALTAAIPVTSRLLPSHSVPLRCSSRTARPMLGSSRRNRSGHRNGLEEK</sequence>
<keyword evidence="4" id="KW-1185">Reference proteome</keyword>
<keyword evidence="2" id="KW-1133">Transmembrane helix</keyword>
<comment type="caution">
    <text evidence="3">The sequence shown here is derived from an EMBL/GenBank/DDBJ whole genome shotgun (WGS) entry which is preliminary data.</text>
</comment>
<evidence type="ECO:0000256" key="1">
    <source>
        <dbReference type="SAM" id="MobiDB-lite"/>
    </source>
</evidence>
<dbReference type="OrthoDB" id="4564169at2"/>
<gene>
    <name evidence="3" type="ORF">DFR68_11542</name>
</gene>
<reference evidence="3 4" key="1">
    <citation type="submission" date="2018-07" db="EMBL/GenBank/DDBJ databases">
        <title>Genomic Encyclopedia of Type Strains, Phase IV (KMG-IV): sequencing the most valuable type-strain genomes for metagenomic binning, comparative biology and taxonomic classification.</title>
        <authorList>
            <person name="Goeker M."/>
        </authorList>
    </citation>
    <scope>NUCLEOTIDE SEQUENCE [LARGE SCALE GENOMIC DNA]</scope>
    <source>
        <strain evidence="3 4">DSM 44952</strain>
    </source>
</reference>
<organism evidence="3 4">
    <name type="scientific">Nocardia mexicana</name>
    <dbReference type="NCBI Taxonomy" id="279262"/>
    <lineage>
        <taxon>Bacteria</taxon>
        <taxon>Bacillati</taxon>
        <taxon>Actinomycetota</taxon>
        <taxon>Actinomycetes</taxon>
        <taxon>Mycobacteriales</taxon>
        <taxon>Nocardiaceae</taxon>
        <taxon>Nocardia</taxon>
    </lineage>
</organism>
<dbReference type="RefSeq" id="WP_068032616.1">
    <property type="nucleotide sequence ID" value="NZ_QQAZ01000015.1"/>
</dbReference>
<dbReference type="EMBL" id="QQAZ01000015">
    <property type="protein sequence ID" value="RDI44890.1"/>
    <property type="molecule type" value="Genomic_DNA"/>
</dbReference>
<accession>A0A370GNC6</accession>
<dbReference type="STRING" id="1210089.GCA_001613165_07936"/>
<keyword evidence="2" id="KW-0812">Transmembrane</keyword>
<protein>
    <submittedName>
        <fullName evidence="3">Uncharacterized protein</fullName>
    </submittedName>
</protein>
<evidence type="ECO:0000313" key="3">
    <source>
        <dbReference type="EMBL" id="RDI44890.1"/>
    </source>
</evidence>
<proteinExistence type="predicted"/>
<feature type="region of interest" description="Disordered" evidence="1">
    <location>
        <begin position="71"/>
        <end position="96"/>
    </location>
</feature>